<accession>A0A1A0DCG9</accession>
<sequence length="705" mass="78715">MFSFISLHGHILAHRDFYLTGIPVAQAVSPQWNVVQLNPAGNNLQGFADIAVSVVEDGDNRGLVTLGDGTNFLCAHPEGELTWMQHVLTWELFAPVLSQHVPLLVRLAQGKWLIAGQQQAEQVLFLNHSLQLGEHKWDLRTLFLREKGDAIVVSDGREQESVLQPSPVAVQKTFMAALSAQMKAMGDSPFVQAAQAARQRLLVAPEDSGCLLELAKDCAKVGQFGLARTAVLCAALQDFRPDLYFFSAILALREGEAQQAAELANLALKGRFGEAPIPEQLTHLVQRTAQGEAALLLLPAALKELPDTEEFDPAFNFLMVPLPASMLRAEDVRQAYSYQFEQVASACTQEERLQLAQADQAQNRAQYWNQVVAGHYAWLNQDRASADPHYVTARKLSRDSGIKAIDYNCGVYTWLPEAAAYNLHEQQVIDQLGIAGWNWHSSVAPDRTEADAPDACLVFGCDSAYFRFVPKLVMSLMRACQAQPEHGRFRLCLGVDRPTDEQLTLMQDLVAFFSEKDRGMDVSFTHGQLNHANEATYTCIRYLMLPHIVGQWHCPVLTADCDGYFPQDFPALWQELTSGSDYGFRLYAYNHEGKQIAGEPWGFGAGLSYFGETELLPQIGRYLHNYVQRTYSPENPTNWCIDQCALAQAYARFVAPRWNDLRIRFMDEGTPLMVMPHHVGGKDALLEHDGAVSEQDLRQFMQDNA</sequence>
<evidence type="ECO:0000313" key="2">
    <source>
        <dbReference type="Proteomes" id="UP000093796"/>
    </source>
</evidence>
<evidence type="ECO:0000313" key="1">
    <source>
        <dbReference type="EMBL" id="OAZ72536.1"/>
    </source>
</evidence>
<dbReference type="EMBL" id="LYUD01000099">
    <property type="protein sequence ID" value="OAZ72536.1"/>
    <property type="molecule type" value="Genomic_DNA"/>
</dbReference>
<comment type="caution">
    <text evidence="1">The sequence shown here is derived from an EMBL/GenBank/DDBJ whole genome shotgun (WGS) entry which is preliminary data.</text>
</comment>
<proteinExistence type="predicted"/>
<protein>
    <submittedName>
        <fullName evidence="1">Uncharacterized protein</fullName>
    </submittedName>
</protein>
<gene>
    <name evidence="1" type="ORF">SRCM100623_01076</name>
</gene>
<name>A0A1A0DCG9_ACEPA</name>
<dbReference type="Proteomes" id="UP000093796">
    <property type="component" value="Unassembled WGS sequence"/>
</dbReference>
<dbReference type="RefSeq" id="WP_003629067.1">
    <property type="nucleotide sequence ID" value="NZ_LYUD01000099.1"/>
</dbReference>
<reference evidence="1 2" key="1">
    <citation type="submission" date="2016-05" db="EMBL/GenBank/DDBJ databases">
        <title>Genome sequencing of Acetobacter pasteurianus strain SRCM100623.</title>
        <authorList>
            <person name="Song Y.R."/>
        </authorList>
    </citation>
    <scope>NUCLEOTIDE SEQUENCE [LARGE SCALE GENOMIC DNA]</scope>
    <source>
        <strain evidence="1 2">SRCM100623</strain>
    </source>
</reference>
<dbReference type="AlphaFoldDB" id="A0A1A0DCG9"/>
<organism evidence="1 2">
    <name type="scientific">Acetobacter pasteurianus</name>
    <name type="common">Acetobacter turbidans</name>
    <dbReference type="NCBI Taxonomy" id="438"/>
    <lineage>
        <taxon>Bacteria</taxon>
        <taxon>Pseudomonadati</taxon>
        <taxon>Pseudomonadota</taxon>
        <taxon>Alphaproteobacteria</taxon>
        <taxon>Acetobacterales</taxon>
        <taxon>Acetobacteraceae</taxon>
        <taxon>Acetobacter</taxon>
    </lineage>
</organism>
<dbReference type="PATRIC" id="fig|438.15.peg.1247"/>
<dbReference type="OrthoDB" id="7215902at2"/>